<keyword evidence="3" id="KW-1185">Reference proteome</keyword>
<protein>
    <submittedName>
        <fullName evidence="2">Uncharacterized protein</fullName>
    </submittedName>
</protein>
<feature type="region of interest" description="Disordered" evidence="1">
    <location>
        <begin position="67"/>
        <end position="103"/>
    </location>
</feature>
<dbReference type="Proteomes" id="UP000829992">
    <property type="component" value="Chromosome"/>
</dbReference>
<name>A0ABY4Q3C5_9ACTN</name>
<evidence type="ECO:0000313" key="2">
    <source>
        <dbReference type="EMBL" id="UQT60149.1"/>
    </source>
</evidence>
<dbReference type="RefSeq" id="WP_249591483.1">
    <property type="nucleotide sequence ID" value="NZ_BAAAQL010000035.1"/>
</dbReference>
<proteinExistence type="predicted"/>
<accession>A0ABY4Q3C5</accession>
<evidence type="ECO:0000256" key="1">
    <source>
        <dbReference type="SAM" id="MobiDB-lite"/>
    </source>
</evidence>
<reference evidence="2 3" key="1">
    <citation type="submission" date="2022-05" db="EMBL/GenBank/DDBJ databases">
        <authorList>
            <person name="Zhou X."/>
            <person name="Li K."/>
            <person name="Man Y."/>
        </authorList>
    </citation>
    <scope>NUCLEOTIDE SEQUENCE [LARGE SCALE GENOMIC DNA]</scope>
    <source>
        <strain evidence="2 3">MS405</strain>
    </source>
</reference>
<sequence length="103" mass="10986">MARASASSLANRESKDGTYDFKGLARIIPTNEEQARALAAFNGSRKDRQTVLVRDTRPAPYVRSLARAFHGLPEDGPAGPDASPRRPARSGGSPWSPARASPA</sequence>
<gene>
    <name evidence="2" type="ORF">M4V62_36655</name>
</gene>
<organism evidence="2 3">
    <name type="scientific">Streptomyces durmitorensis</name>
    <dbReference type="NCBI Taxonomy" id="319947"/>
    <lineage>
        <taxon>Bacteria</taxon>
        <taxon>Bacillati</taxon>
        <taxon>Actinomycetota</taxon>
        <taxon>Actinomycetes</taxon>
        <taxon>Kitasatosporales</taxon>
        <taxon>Streptomycetaceae</taxon>
        <taxon>Streptomyces</taxon>
    </lineage>
</organism>
<evidence type="ECO:0000313" key="3">
    <source>
        <dbReference type="Proteomes" id="UP000829992"/>
    </source>
</evidence>
<dbReference type="EMBL" id="CP097289">
    <property type="protein sequence ID" value="UQT60149.1"/>
    <property type="molecule type" value="Genomic_DNA"/>
</dbReference>